<keyword evidence="2" id="KW-1185">Reference proteome</keyword>
<accession>A0ACB9ISU4</accession>
<proteinExistence type="predicted"/>
<gene>
    <name evidence="1" type="ORF">L1987_20547</name>
</gene>
<evidence type="ECO:0000313" key="1">
    <source>
        <dbReference type="EMBL" id="KAI3810902.1"/>
    </source>
</evidence>
<reference evidence="1 2" key="2">
    <citation type="journal article" date="2022" name="Mol. Ecol. Resour.">
        <title>The genomes of chicory, endive, great burdock and yacon provide insights into Asteraceae paleo-polyploidization history and plant inulin production.</title>
        <authorList>
            <person name="Fan W."/>
            <person name="Wang S."/>
            <person name="Wang H."/>
            <person name="Wang A."/>
            <person name="Jiang F."/>
            <person name="Liu H."/>
            <person name="Zhao H."/>
            <person name="Xu D."/>
            <person name="Zhang Y."/>
        </authorList>
    </citation>
    <scope>NUCLEOTIDE SEQUENCE [LARGE SCALE GENOMIC DNA]</scope>
    <source>
        <strain evidence="2">cv. Yunnan</strain>
        <tissue evidence="1">Leaves</tissue>
    </source>
</reference>
<comment type="caution">
    <text evidence="1">The sequence shown here is derived from an EMBL/GenBank/DDBJ whole genome shotgun (WGS) entry which is preliminary data.</text>
</comment>
<name>A0ACB9ISU4_9ASTR</name>
<protein>
    <submittedName>
        <fullName evidence="1">Uncharacterized protein</fullName>
    </submittedName>
</protein>
<dbReference type="EMBL" id="CM042024">
    <property type="protein sequence ID" value="KAI3810902.1"/>
    <property type="molecule type" value="Genomic_DNA"/>
</dbReference>
<evidence type="ECO:0000313" key="2">
    <source>
        <dbReference type="Proteomes" id="UP001056120"/>
    </source>
</evidence>
<reference evidence="2" key="1">
    <citation type="journal article" date="2022" name="Mol. Ecol. Resour.">
        <title>The genomes of chicory, endive, great burdock and yacon provide insights into Asteraceae palaeo-polyploidization history and plant inulin production.</title>
        <authorList>
            <person name="Fan W."/>
            <person name="Wang S."/>
            <person name="Wang H."/>
            <person name="Wang A."/>
            <person name="Jiang F."/>
            <person name="Liu H."/>
            <person name="Zhao H."/>
            <person name="Xu D."/>
            <person name="Zhang Y."/>
        </authorList>
    </citation>
    <scope>NUCLEOTIDE SEQUENCE [LARGE SCALE GENOMIC DNA]</scope>
    <source>
        <strain evidence="2">cv. Yunnan</strain>
    </source>
</reference>
<sequence length="128" mass="14364">MVIKPSGPKKKERSIDLDKNLGFTLRISIREFNYQIGAIDDGEDSGEGKGCDLRPISVPTEGYDRSLEGLHPQGHAQGHRELDQRYPARRPRCRRPHICEELPGKREVGAQVLKLHTGHFGLIVTGEE</sequence>
<dbReference type="Proteomes" id="UP001056120">
    <property type="component" value="Linkage Group LG07"/>
</dbReference>
<organism evidence="1 2">
    <name type="scientific">Smallanthus sonchifolius</name>
    <dbReference type="NCBI Taxonomy" id="185202"/>
    <lineage>
        <taxon>Eukaryota</taxon>
        <taxon>Viridiplantae</taxon>
        <taxon>Streptophyta</taxon>
        <taxon>Embryophyta</taxon>
        <taxon>Tracheophyta</taxon>
        <taxon>Spermatophyta</taxon>
        <taxon>Magnoliopsida</taxon>
        <taxon>eudicotyledons</taxon>
        <taxon>Gunneridae</taxon>
        <taxon>Pentapetalae</taxon>
        <taxon>asterids</taxon>
        <taxon>campanulids</taxon>
        <taxon>Asterales</taxon>
        <taxon>Asteraceae</taxon>
        <taxon>Asteroideae</taxon>
        <taxon>Heliantheae alliance</taxon>
        <taxon>Millerieae</taxon>
        <taxon>Smallanthus</taxon>
    </lineage>
</organism>